<gene>
    <name evidence="1" type="ORF">MNBD_GAMMA09-3050</name>
</gene>
<dbReference type="EMBL" id="UOFI01000093">
    <property type="protein sequence ID" value="VAW67190.1"/>
    <property type="molecule type" value="Genomic_DNA"/>
</dbReference>
<proteinExistence type="predicted"/>
<organism evidence="1">
    <name type="scientific">hydrothermal vent metagenome</name>
    <dbReference type="NCBI Taxonomy" id="652676"/>
    <lineage>
        <taxon>unclassified sequences</taxon>
        <taxon>metagenomes</taxon>
        <taxon>ecological metagenomes</taxon>
    </lineage>
</organism>
<name>A0A3B0XR65_9ZZZZ</name>
<protein>
    <recommendedName>
        <fullName evidence="2">Crp/Fnr family transcriptional regulator</fullName>
    </recommendedName>
</protein>
<evidence type="ECO:0008006" key="2">
    <source>
        <dbReference type="Google" id="ProtNLM"/>
    </source>
</evidence>
<reference evidence="1" key="1">
    <citation type="submission" date="2018-06" db="EMBL/GenBank/DDBJ databases">
        <authorList>
            <person name="Zhirakovskaya E."/>
        </authorList>
    </citation>
    <scope>NUCLEOTIDE SEQUENCE</scope>
</reference>
<accession>A0A3B0XR65</accession>
<evidence type="ECO:0000313" key="1">
    <source>
        <dbReference type="EMBL" id="VAW67190.1"/>
    </source>
</evidence>
<sequence length="115" mass="13159">MQPSAKLLKEIFEYLPETDQHTLFEFAEFLKSRAPEAVSKVTEPLDIARPEEESVVAAIKRLKLTYPMISQKALLNETSEFMMQHMMHGKSAVDVIDGLEGMFKTYFKETVSKSE</sequence>
<dbReference type="AlphaFoldDB" id="A0A3B0XR65"/>